<dbReference type="GO" id="GO:0000155">
    <property type="term" value="F:phosphorelay sensor kinase activity"/>
    <property type="evidence" value="ECO:0007669"/>
    <property type="project" value="InterPro"/>
</dbReference>
<evidence type="ECO:0000256" key="3">
    <source>
        <dbReference type="ARBA" id="ARBA00022553"/>
    </source>
</evidence>
<evidence type="ECO:0000256" key="6">
    <source>
        <dbReference type="ARBA" id="ARBA00022777"/>
    </source>
</evidence>
<dbReference type="Proteomes" id="UP000316008">
    <property type="component" value="Unassembled WGS sequence"/>
</dbReference>
<evidence type="ECO:0000256" key="2">
    <source>
        <dbReference type="ARBA" id="ARBA00012438"/>
    </source>
</evidence>
<keyword evidence="9" id="KW-0812">Transmembrane</keyword>
<reference evidence="13 14" key="1">
    <citation type="submission" date="2019-07" db="EMBL/GenBank/DDBJ databases">
        <authorList>
            <person name="Huq M.A."/>
        </authorList>
    </citation>
    <scope>NUCLEOTIDE SEQUENCE [LARGE SCALE GENOMIC DNA]</scope>
    <source>
        <strain evidence="13 14">MAH-3</strain>
    </source>
</reference>
<dbReference type="CDD" id="cd16917">
    <property type="entry name" value="HATPase_UhpB-NarQ-NarX-like"/>
    <property type="match status" value="1"/>
</dbReference>
<comment type="caution">
    <text evidence="13">The sequence shown here is derived from an EMBL/GenBank/DDBJ whole genome shotgun (WGS) entry which is preliminary data.</text>
</comment>
<keyword evidence="5" id="KW-0547">Nucleotide-binding</keyword>
<dbReference type="SMART" id="SM00028">
    <property type="entry name" value="TPR"/>
    <property type="match status" value="2"/>
</dbReference>
<dbReference type="OrthoDB" id="9778366at2"/>
<dbReference type="RefSeq" id="WP_144334112.1">
    <property type="nucleotide sequence ID" value="NZ_VLPL01000008.1"/>
</dbReference>
<evidence type="ECO:0000256" key="1">
    <source>
        <dbReference type="ARBA" id="ARBA00000085"/>
    </source>
</evidence>
<keyword evidence="3" id="KW-0597">Phosphoprotein</keyword>
<protein>
    <recommendedName>
        <fullName evidence="2">histidine kinase</fullName>
        <ecNumber evidence="2">2.7.13.3</ecNumber>
    </recommendedName>
</protein>
<evidence type="ECO:0000256" key="5">
    <source>
        <dbReference type="ARBA" id="ARBA00022741"/>
    </source>
</evidence>
<dbReference type="InterPro" id="IPR019734">
    <property type="entry name" value="TPR_rpt"/>
</dbReference>
<dbReference type="InterPro" id="IPR036890">
    <property type="entry name" value="HATPase_C_sf"/>
</dbReference>
<evidence type="ECO:0000313" key="13">
    <source>
        <dbReference type="EMBL" id="TSJ41300.1"/>
    </source>
</evidence>
<feature type="domain" description="Anaphase-promoting complex subunit 5" evidence="12">
    <location>
        <begin position="266"/>
        <end position="325"/>
    </location>
</feature>
<organism evidence="13 14">
    <name type="scientific">Fluviicola chungangensis</name>
    <dbReference type="NCBI Taxonomy" id="2597671"/>
    <lineage>
        <taxon>Bacteria</taxon>
        <taxon>Pseudomonadati</taxon>
        <taxon>Bacteroidota</taxon>
        <taxon>Flavobacteriia</taxon>
        <taxon>Flavobacteriales</taxon>
        <taxon>Crocinitomicaceae</taxon>
        <taxon>Fluviicola</taxon>
    </lineage>
</organism>
<keyword evidence="7" id="KW-0067">ATP-binding</keyword>
<dbReference type="EMBL" id="VLPL01000008">
    <property type="protein sequence ID" value="TSJ41300.1"/>
    <property type="molecule type" value="Genomic_DNA"/>
</dbReference>
<evidence type="ECO:0000259" key="12">
    <source>
        <dbReference type="Pfam" id="PF12862"/>
    </source>
</evidence>
<feature type="transmembrane region" description="Helical" evidence="9">
    <location>
        <begin position="406"/>
        <end position="426"/>
    </location>
</feature>
<dbReference type="InterPro" id="IPR026000">
    <property type="entry name" value="Apc5_dom"/>
</dbReference>
<keyword evidence="14" id="KW-1185">Reference proteome</keyword>
<name>A0A556MMY7_9FLAO</name>
<dbReference type="Pfam" id="PF12862">
    <property type="entry name" value="ANAPC5"/>
    <property type="match status" value="2"/>
</dbReference>
<dbReference type="EC" id="2.7.13.3" evidence="2"/>
<dbReference type="Gene3D" id="1.25.40.10">
    <property type="entry name" value="Tetratricopeptide repeat domain"/>
    <property type="match status" value="2"/>
</dbReference>
<dbReference type="GO" id="GO:0046983">
    <property type="term" value="F:protein dimerization activity"/>
    <property type="evidence" value="ECO:0007669"/>
    <property type="project" value="InterPro"/>
</dbReference>
<keyword evidence="6" id="KW-0418">Kinase</keyword>
<dbReference type="Gene3D" id="3.30.565.10">
    <property type="entry name" value="Histidine kinase-like ATPase, C-terminal domain"/>
    <property type="match status" value="1"/>
</dbReference>
<dbReference type="Pfam" id="PF02518">
    <property type="entry name" value="HATPase_c"/>
    <property type="match status" value="1"/>
</dbReference>
<dbReference type="Gene3D" id="1.20.5.1930">
    <property type="match status" value="1"/>
</dbReference>
<dbReference type="InterPro" id="IPR003594">
    <property type="entry name" value="HATPase_dom"/>
</dbReference>
<evidence type="ECO:0000259" key="10">
    <source>
        <dbReference type="Pfam" id="PF02518"/>
    </source>
</evidence>
<keyword evidence="8" id="KW-0902">Two-component regulatory system</keyword>
<dbReference type="PANTHER" id="PTHR24421:SF10">
    <property type="entry name" value="NITRATE_NITRITE SENSOR PROTEIN NARQ"/>
    <property type="match status" value="1"/>
</dbReference>
<keyword evidence="9" id="KW-0472">Membrane</keyword>
<evidence type="ECO:0000259" key="11">
    <source>
        <dbReference type="Pfam" id="PF07730"/>
    </source>
</evidence>
<comment type="catalytic activity">
    <reaction evidence="1">
        <text>ATP + protein L-histidine = ADP + protein N-phospho-L-histidine.</text>
        <dbReference type="EC" id="2.7.13.3"/>
    </reaction>
</comment>
<feature type="domain" description="Anaphase-promoting complex subunit 5" evidence="12">
    <location>
        <begin position="177"/>
        <end position="220"/>
    </location>
</feature>
<dbReference type="InterPro" id="IPR050482">
    <property type="entry name" value="Sensor_HK_TwoCompSys"/>
</dbReference>
<gene>
    <name evidence="13" type="ORF">FO442_15425</name>
</gene>
<evidence type="ECO:0000256" key="4">
    <source>
        <dbReference type="ARBA" id="ARBA00022679"/>
    </source>
</evidence>
<dbReference type="SUPFAM" id="SSF48452">
    <property type="entry name" value="TPR-like"/>
    <property type="match status" value="1"/>
</dbReference>
<accession>A0A556MMY7</accession>
<dbReference type="Pfam" id="PF07730">
    <property type="entry name" value="HisKA_3"/>
    <property type="match status" value="1"/>
</dbReference>
<evidence type="ECO:0000313" key="14">
    <source>
        <dbReference type="Proteomes" id="UP000316008"/>
    </source>
</evidence>
<sequence>MKWIYFFFVLFFTNLEVKGTNLLFQNPQTVTQQSNSGFFRKLNQTLRYHNLDSLEVIFSDFVKDKIKNNQLVQGHEILNQIITDNKLSDTLKILAYKNKAILFGQIDFTKKRQAFKSAIKIINQEGTLHELQPIYEIEIAKTYLSQSNFLNATKALNQVNIASIQNAEKKVEVLGVCALIYAKMDDTIQAINKLDEAISIARKNNDYFGLGTIHSSLGNIYSTNFHQPEKAITHFRISMNAFEKAGYDHYALGSQADIGVTYSRMKMLDSALYYLQKSYDESIKTGSIYDQSICAKELGIVYNQLKQPQKALKMCREAKDLIWEYSSNNFRYSCVSCLSKAYEALHQYDSSLFYYKLYHLYRDSTLNTEETKALAKFNAELEKQVFVAKQEKINLEKDQLLKTRKLSITFLSILAVLISGIFLLVLRGNKNRKKRELIEQEERSQRAFSQQLLQSQEDEKTRISRELHDSVGQDLILLKNKAQSLKDHGLETSISETLNSVRRITQGLHPFVLEQFGLTAALKKLIESVDANSSIFISEEVAEIDNLLTKQQELGVYRIVQESINNILKHSESPSAFIGAAKETNAIVVTIKDYGKGFDWSEKSKIKNSLGMKTLQERAKIVNAELSIISIVGKGTTIHLKIPVKDA</sequence>
<feature type="domain" description="Signal transduction histidine kinase subgroup 3 dimerisation and phosphoacceptor" evidence="11">
    <location>
        <begin position="459"/>
        <end position="506"/>
    </location>
</feature>
<evidence type="ECO:0000256" key="8">
    <source>
        <dbReference type="ARBA" id="ARBA00023012"/>
    </source>
</evidence>
<dbReference type="GO" id="GO:0005524">
    <property type="term" value="F:ATP binding"/>
    <property type="evidence" value="ECO:0007669"/>
    <property type="project" value="UniProtKB-KW"/>
</dbReference>
<dbReference type="SUPFAM" id="SSF55874">
    <property type="entry name" value="ATPase domain of HSP90 chaperone/DNA topoisomerase II/histidine kinase"/>
    <property type="match status" value="1"/>
</dbReference>
<dbReference type="InterPro" id="IPR011712">
    <property type="entry name" value="Sig_transdc_His_kin_sub3_dim/P"/>
</dbReference>
<evidence type="ECO:0000256" key="7">
    <source>
        <dbReference type="ARBA" id="ARBA00022840"/>
    </source>
</evidence>
<proteinExistence type="predicted"/>
<dbReference type="GO" id="GO:0016020">
    <property type="term" value="C:membrane"/>
    <property type="evidence" value="ECO:0007669"/>
    <property type="project" value="InterPro"/>
</dbReference>
<keyword evidence="4" id="KW-0808">Transferase</keyword>
<feature type="domain" description="Histidine kinase/HSP90-like ATPase" evidence="10">
    <location>
        <begin position="553"/>
        <end position="645"/>
    </location>
</feature>
<dbReference type="InterPro" id="IPR011990">
    <property type="entry name" value="TPR-like_helical_dom_sf"/>
</dbReference>
<dbReference type="PANTHER" id="PTHR24421">
    <property type="entry name" value="NITRATE/NITRITE SENSOR PROTEIN NARX-RELATED"/>
    <property type="match status" value="1"/>
</dbReference>
<keyword evidence="9" id="KW-1133">Transmembrane helix</keyword>
<dbReference type="AlphaFoldDB" id="A0A556MMY7"/>
<evidence type="ECO:0000256" key="9">
    <source>
        <dbReference type="SAM" id="Phobius"/>
    </source>
</evidence>